<name>A0ABV9TXS0_9ACTN</name>
<keyword evidence="1" id="KW-0472">Membrane</keyword>
<keyword evidence="3" id="KW-1185">Reference proteome</keyword>
<keyword evidence="1" id="KW-0812">Transmembrane</keyword>
<reference evidence="3" key="1">
    <citation type="journal article" date="2019" name="Int. J. Syst. Evol. Microbiol.">
        <title>The Global Catalogue of Microorganisms (GCM) 10K type strain sequencing project: providing services to taxonomists for standard genome sequencing and annotation.</title>
        <authorList>
            <consortium name="The Broad Institute Genomics Platform"/>
            <consortium name="The Broad Institute Genome Sequencing Center for Infectious Disease"/>
            <person name="Wu L."/>
            <person name="Ma J."/>
        </authorList>
    </citation>
    <scope>NUCLEOTIDE SEQUENCE [LARGE SCALE GENOMIC DNA]</scope>
    <source>
        <strain evidence="3">KLKA75</strain>
    </source>
</reference>
<evidence type="ECO:0000256" key="1">
    <source>
        <dbReference type="SAM" id="Phobius"/>
    </source>
</evidence>
<feature type="transmembrane region" description="Helical" evidence="1">
    <location>
        <begin position="51"/>
        <end position="72"/>
    </location>
</feature>
<protein>
    <submittedName>
        <fullName evidence="2">Uncharacterized protein</fullName>
    </submittedName>
</protein>
<feature type="transmembrane region" description="Helical" evidence="1">
    <location>
        <begin position="17"/>
        <end position="45"/>
    </location>
</feature>
<sequence>MPTGRWLDRVDEASGRVLLVVAALVGTAAALALLACVGLIVAGVVHALVPYWPYVLGGFGLLVVLPLTITLLESRFEPPPATSPSVSGSISGSISWHTETPYSCRSCGHNWTSHGLGQGTCSVTGPPYTTETSVGWEGDIVQTRSGTPCGCPRYDGLEPD</sequence>
<evidence type="ECO:0000313" key="3">
    <source>
        <dbReference type="Proteomes" id="UP001595872"/>
    </source>
</evidence>
<keyword evidence="1" id="KW-1133">Transmembrane helix</keyword>
<comment type="caution">
    <text evidence="2">The sequence shown here is derived from an EMBL/GenBank/DDBJ whole genome shotgun (WGS) entry which is preliminary data.</text>
</comment>
<dbReference type="RefSeq" id="WP_378255947.1">
    <property type="nucleotide sequence ID" value="NZ_JBHSIT010000004.1"/>
</dbReference>
<organism evidence="2 3">
    <name type="scientific">Actinomadura gamaensis</name>
    <dbReference type="NCBI Taxonomy" id="1763541"/>
    <lineage>
        <taxon>Bacteria</taxon>
        <taxon>Bacillati</taxon>
        <taxon>Actinomycetota</taxon>
        <taxon>Actinomycetes</taxon>
        <taxon>Streptosporangiales</taxon>
        <taxon>Thermomonosporaceae</taxon>
        <taxon>Actinomadura</taxon>
    </lineage>
</organism>
<gene>
    <name evidence="2" type="ORF">ACFPCY_16355</name>
</gene>
<dbReference type="EMBL" id="JBHSIT010000004">
    <property type="protein sequence ID" value="MFC4908897.1"/>
    <property type="molecule type" value="Genomic_DNA"/>
</dbReference>
<evidence type="ECO:0000313" key="2">
    <source>
        <dbReference type="EMBL" id="MFC4908897.1"/>
    </source>
</evidence>
<proteinExistence type="predicted"/>
<dbReference type="Proteomes" id="UP001595872">
    <property type="component" value="Unassembled WGS sequence"/>
</dbReference>
<accession>A0ABV9TXS0</accession>